<dbReference type="Pfam" id="PF00132">
    <property type="entry name" value="Hexapep"/>
    <property type="match status" value="1"/>
</dbReference>
<dbReference type="PANTHER" id="PTHR42811">
    <property type="entry name" value="SERINE ACETYLTRANSFERASE"/>
    <property type="match status" value="1"/>
</dbReference>
<evidence type="ECO:0000256" key="4">
    <source>
        <dbReference type="ARBA" id="ARBA00023315"/>
    </source>
</evidence>
<dbReference type="CDD" id="cd03354">
    <property type="entry name" value="LbH_SAT"/>
    <property type="match status" value="1"/>
</dbReference>
<organism evidence="6 7">
    <name type="scientific">Hydrogenophaga laconesensis</name>
    <dbReference type="NCBI Taxonomy" id="1805971"/>
    <lineage>
        <taxon>Bacteria</taxon>
        <taxon>Pseudomonadati</taxon>
        <taxon>Pseudomonadota</taxon>
        <taxon>Betaproteobacteria</taxon>
        <taxon>Burkholderiales</taxon>
        <taxon>Comamonadaceae</taxon>
        <taxon>Hydrogenophaga</taxon>
    </lineage>
</organism>
<gene>
    <name evidence="6" type="ORF">J2X09_002215</name>
</gene>
<dbReference type="Proteomes" id="UP001265550">
    <property type="component" value="Unassembled WGS sequence"/>
</dbReference>
<evidence type="ECO:0000313" key="6">
    <source>
        <dbReference type="EMBL" id="MDR7094474.1"/>
    </source>
</evidence>
<keyword evidence="7" id="KW-1185">Reference proteome</keyword>
<feature type="region of interest" description="Disordered" evidence="5">
    <location>
        <begin position="242"/>
        <end position="265"/>
    </location>
</feature>
<keyword evidence="2" id="KW-0808">Transferase</keyword>
<comment type="similarity">
    <text evidence="1">Belongs to the transferase hexapeptide repeat family.</text>
</comment>
<reference evidence="6 7" key="1">
    <citation type="submission" date="2023-07" db="EMBL/GenBank/DDBJ databases">
        <title>Sorghum-associated microbial communities from plants grown in Nebraska, USA.</title>
        <authorList>
            <person name="Schachtman D."/>
        </authorList>
    </citation>
    <scope>NUCLEOTIDE SEQUENCE [LARGE SCALE GENOMIC DNA]</scope>
    <source>
        <strain evidence="6 7">BE240</strain>
    </source>
</reference>
<keyword evidence="4" id="KW-0012">Acyltransferase</keyword>
<evidence type="ECO:0000256" key="5">
    <source>
        <dbReference type="SAM" id="MobiDB-lite"/>
    </source>
</evidence>
<dbReference type="InterPro" id="IPR018357">
    <property type="entry name" value="Hexapep_transf_CS"/>
</dbReference>
<evidence type="ECO:0000313" key="7">
    <source>
        <dbReference type="Proteomes" id="UP001265550"/>
    </source>
</evidence>
<sequence>MHTLRRTCWNQAILTISKQLGRRQSCERSGEVLTVGLPAETLPFVKICLKFDSIFSSTCQSCATALPNQTFFLLDPKYLMFENIRADFEAHGRKWGAQGFWVMVVYRFGRWRYTIRPAIVRKPFSLMYKVLYKAVQMATGVELPCEVPVGKNFVIEHFGGIVISGFSAFGDNCRIRTGVVVGLARVEDPCAPVFGNNVDIGAGAKILGRIQVGDNVLIGANSVVVRDVPSNSIAVGVPARIKSRQHRHTPTPPAKKSVAQAQADR</sequence>
<dbReference type="Gene3D" id="2.160.10.10">
    <property type="entry name" value="Hexapeptide repeat proteins"/>
    <property type="match status" value="1"/>
</dbReference>
<keyword evidence="3" id="KW-0677">Repeat</keyword>
<dbReference type="RefSeq" id="WP_204733474.1">
    <property type="nucleotide sequence ID" value="NZ_JAVDWE010000005.1"/>
</dbReference>
<dbReference type="InterPro" id="IPR045304">
    <property type="entry name" value="LbH_SAT"/>
</dbReference>
<name>A0ABU1VAI6_9BURK</name>
<dbReference type="InterPro" id="IPR011004">
    <property type="entry name" value="Trimer_LpxA-like_sf"/>
</dbReference>
<comment type="caution">
    <text evidence="6">The sequence shown here is derived from an EMBL/GenBank/DDBJ whole genome shotgun (WGS) entry which is preliminary data.</text>
</comment>
<proteinExistence type="inferred from homology"/>
<evidence type="ECO:0000256" key="2">
    <source>
        <dbReference type="ARBA" id="ARBA00022679"/>
    </source>
</evidence>
<dbReference type="PROSITE" id="PS00101">
    <property type="entry name" value="HEXAPEP_TRANSFERASES"/>
    <property type="match status" value="1"/>
</dbReference>
<dbReference type="EMBL" id="JAVDWE010000005">
    <property type="protein sequence ID" value="MDR7094474.1"/>
    <property type="molecule type" value="Genomic_DNA"/>
</dbReference>
<evidence type="ECO:0000256" key="1">
    <source>
        <dbReference type="ARBA" id="ARBA00007274"/>
    </source>
</evidence>
<protein>
    <submittedName>
        <fullName evidence="6">Serine acetyltransferase</fullName>
    </submittedName>
</protein>
<dbReference type="InterPro" id="IPR001451">
    <property type="entry name" value="Hexapep"/>
</dbReference>
<accession>A0ABU1VAI6</accession>
<dbReference type="SUPFAM" id="SSF51161">
    <property type="entry name" value="Trimeric LpxA-like enzymes"/>
    <property type="match status" value="1"/>
</dbReference>
<evidence type="ECO:0000256" key="3">
    <source>
        <dbReference type="ARBA" id="ARBA00022737"/>
    </source>
</evidence>